<evidence type="ECO:0000259" key="1">
    <source>
        <dbReference type="Pfam" id="PF03936"/>
    </source>
</evidence>
<sequence length="140" mass="16217">MDMYIQKRDAGIKEQVKKLKEEVREMVVVATDKRSEELNLINDIQRLRKLNNLHKGDIPTMEEYMHVALASDINHTLTTTSFLGMGDLATTGSFDWVANDLLIVRALSLICRLTSFCVFANRRMLHETTWFSKEETYAEF</sequence>
<dbReference type="GO" id="GO:0010333">
    <property type="term" value="F:terpene synthase activity"/>
    <property type="evidence" value="ECO:0007669"/>
    <property type="project" value="InterPro"/>
</dbReference>
<dbReference type="AlphaFoldDB" id="A0AA88V075"/>
<comment type="caution">
    <text evidence="2">The sequence shown here is derived from an EMBL/GenBank/DDBJ whole genome shotgun (WGS) entry which is preliminary data.</text>
</comment>
<accession>A0AA88V075</accession>
<name>A0AA88V075_9ASTE</name>
<organism evidence="2 3">
    <name type="scientific">Escallonia herrerae</name>
    <dbReference type="NCBI Taxonomy" id="1293975"/>
    <lineage>
        <taxon>Eukaryota</taxon>
        <taxon>Viridiplantae</taxon>
        <taxon>Streptophyta</taxon>
        <taxon>Embryophyta</taxon>
        <taxon>Tracheophyta</taxon>
        <taxon>Spermatophyta</taxon>
        <taxon>Magnoliopsida</taxon>
        <taxon>eudicotyledons</taxon>
        <taxon>Gunneridae</taxon>
        <taxon>Pentapetalae</taxon>
        <taxon>asterids</taxon>
        <taxon>campanulids</taxon>
        <taxon>Escalloniales</taxon>
        <taxon>Escalloniaceae</taxon>
        <taxon>Escallonia</taxon>
    </lineage>
</organism>
<keyword evidence="3" id="KW-1185">Reference proteome</keyword>
<feature type="domain" description="Terpene synthase metal-binding" evidence="1">
    <location>
        <begin position="49"/>
        <end position="114"/>
    </location>
</feature>
<dbReference type="InterPro" id="IPR008949">
    <property type="entry name" value="Isoprenoid_synthase_dom_sf"/>
</dbReference>
<protein>
    <recommendedName>
        <fullName evidence="1">Terpene synthase metal-binding domain-containing protein</fullName>
    </recommendedName>
</protein>
<dbReference type="GO" id="GO:0000287">
    <property type="term" value="F:magnesium ion binding"/>
    <property type="evidence" value="ECO:0007669"/>
    <property type="project" value="InterPro"/>
</dbReference>
<proteinExistence type="predicted"/>
<dbReference type="Pfam" id="PF03936">
    <property type="entry name" value="Terpene_synth_C"/>
    <property type="match status" value="1"/>
</dbReference>
<reference evidence="2" key="1">
    <citation type="submission" date="2022-12" db="EMBL/GenBank/DDBJ databases">
        <title>Draft genome assemblies for two species of Escallonia (Escalloniales).</title>
        <authorList>
            <person name="Chanderbali A."/>
            <person name="Dervinis C."/>
            <person name="Anghel I."/>
            <person name="Soltis D."/>
            <person name="Soltis P."/>
            <person name="Zapata F."/>
        </authorList>
    </citation>
    <scope>NUCLEOTIDE SEQUENCE</scope>
    <source>
        <strain evidence="2">UCBG64.0493</strain>
        <tissue evidence="2">Leaf</tissue>
    </source>
</reference>
<evidence type="ECO:0000313" key="2">
    <source>
        <dbReference type="EMBL" id="KAK2999306.1"/>
    </source>
</evidence>
<dbReference type="Proteomes" id="UP001188597">
    <property type="component" value="Unassembled WGS sequence"/>
</dbReference>
<evidence type="ECO:0000313" key="3">
    <source>
        <dbReference type="Proteomes" id="UP001188597"/>
    </source>
</evidence>
<dbReference type="InterPro" id="IPR005630">
    <property type="entry name" value="Terpene_synthase_metal-bd"/>
</dbReference>
<dbReference type="Gene3D" id="1.10.600.10">
    <property type="entry name" value="Farnesyl Diphosphate Synthase"/>
    <property type="match status" value="1"/>
</dbReference>
<gene>
    <name evidence="2" type="ORF">RJ639_022825</name>
</gene>
<dbReference type="EMBL" id="JAVXUP010003324">
    <property type="protein sequence ID" value="KAK2999306.1"/>
    <property type="molecule type" value="Genomic_DNA"/>
</dbReference>
<dbReference type="SUPFAM" id="SSF48576">
    <property type="entry name" value="Terpenoid synthases"/>
    <property type="match status" value="1"/>
</dbReference>